<evidence type="ECO:0000256" key="2">
    <source>
        <dbReference type="ARBA" id="ARBA00006757"/>
    </source>
</evidence>
<evidence type="ECO:0000313" key="7">
    <source>
        <dbReference type="EMBL" id="KAJ3179911.1"/>
    </source>
</evidence>
<evidence type="ECO:0000256" key="3">
    <source>
        <dbReference type="ARBA" id="ARBA00022692"/>
    </source>
</evidence>
<dbReference type="PANTHER" id="PTHR42038">
    <property type="match status" value="1"/>
</dbReference>
<organism evidence="7 8">
    <name type="scientific">Geranomyces variabilis</name>
    <dbReference type="NCBI Taxonomy" id="109894"/>
    <lineage>
        <taxon>Eukaryota</taxon>
        <taxon>Fungi</taxon>
        <taxon>Fungi incertae sedis</taxon>
        <taxon>Chytridiomycota</taxon>
        <taxon>Chytridiomycota incertae sedis</taxon>
        <taxon>Chytridiomycetes</taxon>
        <taxon>Spizellomycetales</taxon>
        <taxon>Powellomycetaceae</taxon>
        <taxon>Geranomyces</taxon>
    </lineage>
</organism>
<comment type="caution">
    <text evidence="7">The sequence shown here is derived from an EMBL/GenBank/DDBJ whole genome shotgun (WGS) entry which is preliminary data.</text>
</comment>
<dbReference type="GO" id="GO:0016020">
    <property type="term" value="C:membrane"/>
    <property type="evidence" value="ECO:0007669"/>
    <property type="project" value="UniProtKB-SubCell"/>
</dbReference>
<evidence type="ECO:0000256" key="6">
    <source>
        <dbReference type="SAM" id="Phobius"/>
    </source>
</evidence>
<dbReference type="GO" id="GO:0016829">
    <property type="term" value="F:lyase activity"/>
    <property type="evidence" value="ECO:0007669"/>
    <property type="project" value="InterPro"/>
</dbReference>
<comment type="similarity">
    <text evidence="2">Belongs to the paxB family.</text>
</comment>
<feature type="transmembrane region" description="Helical" evidence="6">
    <location>
        <begin position="91"/>
        <end position="109"/>
    </location>
</feature>
<evidence type="ECO:0000256" key="4">
    <source>
        <dbReference type="ARBA" id="ARBA00022989"/>
    </source>
</evidence>
<evidence type="ECO:0000256" key="5">
    <source>
        <dbReference type="ARBA" id="ARBA00023136"/>
    </source>
</evidence>
<proteinExistence type="inferred from homology"/>
<keyword evidence="5 6" id="KW-0472">Membrane</keyword>
<sequence length="212" mass="23848">MITDCNVCHEPRWEALDEPLYKSCALVMGIAWVTCYAAMAVTNYKDKSFVVTEVYWASVLWVLFDLVLFYQTWLYARNEFTAYPFLRQHTTLLLAAGVIAGFPGILFFLEYAHDVRLGLLAGLVLNTALAVSYVAMLVNRGSSRGQSMVIAVTKGVGSAAAWVLNIGLGYDHKFLLYLYVLNVATDVVYAVGLYKVIRRETTPIKLQYENFK</sequence>
<reference evidence="7" key="1">
    <citation type="submission" date="2020-05" db="EMBL/GenBank/DDBJ databases">
        <title>Phylogenomic resolution of chytrid fungi.</title>
        <authorList>
            <person name="Stajich J.E."/>
            <person name="Amses K."/>
            <person name="Simmons R."/>
            <person name="Seto K."/>
            <person name="Myers J."/>
            <person name="Bonds A."/>
            <person name="Quandt C.A."/>
            <person name="Barry K."/>
            <person name="Liu P."/>
            <person name="Grigoriev I."/>
            <person name="Longcore J.E."/>
            <person name="James T.Y."/>
        </authorList>
    </citation>
    <scope>NUCLEOTIDE SEQUENCE</scope>
    <source>
        <strain evidence="7">JEL0379</strain>
    </source>
</reference>
<evidence type="ECO:0000256" key="1">
    <source>
        <dbReference type="ARBA" id="ARBA00004141"/>
    </source>
</evidence>
<feature type="transmembrane region" description="Helical" evidence="6">
    <location>
        <begin position="115"/>
        <end position="136"/>
    </location>
</feature>
<dbReference type="AlphaFoldDB" id="A0AAD5TL72"/>
<dbReference type="EMBL" id="JADGJQ010000019">
    <property type="protein sequence ID" value="KAJ3179911.1"/>
    <property type="molecule type" value="Genomic_DNA"/>
</dbReference>
<keyword evidence="3 6" id="KW-0812">Transmembrane</keyword>
<dbReference type="InterPro" id="IPR039020">
    <property type="entry name" value="PaxB-like"/>
</dbReference>
<feature type="transmembrane region" description="Helical" evidence="6">
    <location>
        <begin position="174"/>
        <end position="197"/>
    </location>
</feature>
<feature type="transmembrane region" description="Helical" evidence="6">
    <location>
        <begin position="148"/>
        <end position="168"/>
    </location>
</feature>
<keyword evidence="8" id="KW-1185">Reference proteome</keyword>
<accession>A0AAD5TL72</accession>
<dbReference type="Proteomes" id="UP001212152">
    <property type="component" value="Unassembled WGS sequence"/>
</dbReference>
<comment type="subcellular location">
    <subcellularLocation>
        <location evidence="1">Membrane</location>
        <topology evidence="1">Multi-pass membrane protein</topology>
    </subcellularLocation>
</comment>
<dbReference type="PANTHER" id="PTHR42038:SF2">
    <property type="entry name" value="TERPENE CYCLASE AUSL"/>
    <property type="match status" value="1"/>
</dbReference>
<keyword evidence="4 6" id="KW-1133">Transmembrane helix</keyword>
<feature type="transmembrane region" description="Helical" evidence="6">
    <location>
        <begin position="20"/>
        <end position="42"/>
    </location>
</feature>
<protein>
    <submittedName>
        <fullName evidence="7">Uncharacterized protein</fullName>
    </submittedName>
</protein>
<evidence type="ECO:0000313" key="8">
    <source>
        <dbReference type="Proteomes" id="UP001212152"/>
    </source>
</evidence>
<name>A0AAD5TL72_9FUNG</name>
<feature type="transmembrane region" description="Helical" evidence="6">
    <location>
        <begin position="54"/>
        <end position="70"/>
    </location>
</feature>
<dbReference type="Pfam" id="PF25129">
    <property type="entry name" value="Pyr4-TMTC"/>
    <property type="match status" value="1"/>
</dbReference>
<gene>
    <name evidence="7" type="ORF">HDU87_002479</name>
</gene>